<sequence length="79" mass="8572">DRPTDGCDADHAGGAEDHERPAVHGPWSPEVPGVSRGRARRRRSGLRQSRCLCWSDRIGDGPADRAGTVHPARRVPGVR</sequence>
<dbReference type="EMBL" id="CADCWA010000170">
    <property type="protein sequence ID" value="CAA9529220.1"/>
    <property type="molecule type" value="Genomic_DNA"/>
</dbReference>
<organism evidence="2">
    <name type="scientific">uncultured Sphingomonas sp</name>
    <dbReference type="NCBI Taxonomy" id="158754"/>
    <lineage>
        <taxon>Bacteria</taxon>
        <taxon>Pseudomonadati</taxon>
        <taxon>Pseudomonadota</taxon>
        <taxon>Alphaproteobacteria</taxon>
        <taxon>Sphingomonadales</taxon>
        <taxon>Sphingomonadaceae</taxon>
        <taxon>Sphingomonas</taxon>
        <taxon>environmental samples</taxon>
    </lineage>
</organism>
<feature type="non-terminal residue" evidence="2">
    <location>
        <position position="1"/>
    </location>
</feature>
<dbReference type="AlphaFoldDB" id="A0A6J4TQ12"/>
<gene>
    <name evidence="2" type="ORF">AVDCRST_MAG31-2171</name>
</gene>
<evidence type="ECO:0000313" key="2">
    <source>
        <dbReference type="EMBL" id="CAA9529220.1"/>
    </source>
</evidence>
<accession>A0A6J4TQ12</accession>
<reference evidence="2" key="1">
    <citation type="submission" date="2020-02" db="EMBL/GenBank/DDBJ databases">
        <authorList>
            <person name="Meier V. D."/>
        </authorList>
    </citation>
    <scope>NUCLEOTIDE SEQUENCE</scope>
    <source>
        <strain evidence="2">AVDCRST_MAG31</strain>
    </source>
</reference>
<evidence type="ECO:0000256" key="1">
    <source>
        <dbReference type="SAM" id="MobiDB-lite"/>
    </source>
</evidence>
<feature type="compositionally biased region" description="Basic and acidic residues" evidence="1">
    <location>
        <begin position="1"/>
        <end position="22"/>
    </location>
</feature>
<name>A0A6J4TQ12_9SPHN</name>
<proteinExistence type="predicted"/>
<feature type="region of interest" description="Disordered" evidence="1">
    <location>
        <begin position="57"/>
        <end position="79"/>
    </location>
</feature>
<feature type="region of interest" description="Disordered" evidence="1">
    <location>
        <begin position="1"/>
        <end position="45"/>
    </location>
</feature>
<feature type="non-terminal residue" evidence="2">
    <location>
        <position position="79"/>
    </location>
</feature>
<protein>
    <submittedName>
        <fullName evidence="2">Uncharacterized protein</fullName>
    </submittedName>
</protein>